<dbReference type="GO" id="GO:0016787">
    <property type="term" value="F:hydrolase activity"/>
    <property type="evidence" value="ECO:0007669"/>
    <property type="project" value="UniProtKB-ARBA"/>
</dbReference>
<gene>
    <name evidence="1" type="ORF">UFOPK1811_01200</name>
    <name evidence="2" type="ORF">UFOPK2659_00397</name>
</gene>
<proteinExistence type="predicted"/>
<dbReference type="EMBL" id="CAEZUJ010000068">
    <property type="protein sequence ID" value="CAB4607209.1"/>
    <property type="molecule type" value="Genomic_DNA"/>
</dbReference>
<dbReference type="Pfam" id="PF01663">
    <property type="entry name" value="Phosphodiest"/>
    <property type="match status" value="1"/>
</dbReference>
<sequence>MNKSLWQITPSIFNTLGLNTENSLGLAKSDGAREILYLIDGLGLLALEKYRDFAPNLSAMNSSFQMQTAFPATTATSISSIGLGSLPGEHGMLGYTVRIPYSDNRLLNALKWDARVDARTWQPTPTLFERAMQAGINVSNISAARYEGSGFTEAVLRGATFRGANNFDAMRYELQNALKEAPAFVYLYSNEVDVAGHKDGVGSDSWITALSAIDHFVGQLISDLPAGTRLWVTADHGMVNSEQPVILNHLSDEVALLGGEPRARHIYLHQHAIQDAPARWKDALGDLAQVISKQEAVDTQLFGKVNSAQSLDRMGDLILIANSDVTLIEPARAVQESAMVGHHGALSDEERLIPFLSHLN</sequence>
<name>A0A6J6H5Z8_9ZZZZ</name>
<dbReference type="InterPro" id="IPR002591">
    <property type="entry name" value="Phosphodiest/P_Trfase"/>
</dbReference>
<dbReference type="AlphaFoldDB" id="A0A6J6H5Z8"/>
<evidence type="ECO:0000313" key="2">
    <source>
        <dbReference type="EMBL" id="CAB4716885.1"/>
    </source>
</evidence>
<protein>
    <submittedName>
        <fullName evidence="1">Unannotated protein</fullName>
    </submittedName>
</protein>
<dbReference type="SUPFAM" id="SSF53649">
    <property type="entry name" value="Alkaline phosphatase-like"/>
    <property type="match status" value="1"/>
</dbReference>
<dbReference type="EMBL" id="CAEZYJ010000037">
    <property type="protein sequence ID" value="CAB4716885.1"/>
    <property type="molecule type" value="Genomic_DNA"/>
</dbReference>
<dbReference type="PANTHER" id="PTHR10151">
    <property type="entry name" value="ECTONUCLEOTIDE PYROPHOSPHATASE/PHOSPHODIESTERASE"/>
    <property type="match status" value="1"/>
</dbReference>
<evidence type="ECO:0000313" key="1">
    <source>
        <dbReference type="EMBL" id="CAB4607209.1"/>
    </source>
</evidence>
<organism evidence="1">
    <name type="scientific">freshwater metagenome</name>
    <dbReference type="NCBI Taxonomy" id="449393"/>
    <lineage>
        <taxon>unclassified sequences</taxon>
        <taxon>metagenomes</taxon>
        <taxon>ecological metagenomes</taxon>
    </lineage>
</organism>
<accession>A0A6J6H5Z8</accession>
<dbReference type="InterPro" id="IPR017850">
    <property type="entry name" value="Alkaline_phosphatase_core_sf"/>
</dbReference>
<dbReference type="PANTHER" id="PTHR10151:SF120">
    <property type="entry name" value="BIS(5'-ADENOSYL)-TRIPHOSPHATASE"/>
    <property type="match status" value="1"/>
</dbReference>
<reference evidence="1" key="1">
    <citation type="submission" date="2020-05" db="EMBL/GenBank/DDBJ databases">
        <authorList>
            <person name="Chiriac C."/>
            <person name="Salcher M."/>
            <person name="Ghai R."/>
            <person name="Kavagutti S V."/>
        </authorList>
    </citation>
    <scope>NUCLEOTIDE SEQUENCE</scope>
</reference>
<dbReference type="Gene3D" id="3.40.720.10">
    <property type="entry name" value="Alkaline Phosphatase, subunit A"/>
    <property type="match status" value="1"/>
</dbReference>